<dbReference type="PATRIC" id="fig|1221538.3.peg.1005"/>
<dbReference type="Proteomes" id="UP000019474">
    <property type="component" value="Unassembled WGS sequence"/>
</dbReference>
<proteinExistence type="predicted"/>
<dbReference type="OrthoDB" id="9807664at2"/>
<dbReference type="SUPFAM" id="SSF48150">
    <property type="entry name" value="DNA-glycosylase"/>
    <property type="match status" value="1"/>
</dbReference>
<dbReference type="RefSeq" id="WP_035422314.1">
    <property type="nucleotide sequence ID" value="NZ_ALXG01000041.1"/>
</dbReference>
<dbReference type="EMBL" id="ALXG01000041">
    <property type="protein sequence ID" value="ETO40095.1"/>
    <property type="molecule type" value="Genomic_DNA"/>
</dbReference>
<dbReference type="InterPro" id="IPR011257">
    <property type="entry name" value="DNA_glycosylase"/>
</dbReference>
<sequence>MIRCSWVPTEDQMMQPYHDEEWGTPCHDRCRLFEILSLEIMQAGLSWSTVLAKRPAFREAFHDFEVTKVAQMQEQLPLLMTNAALIRNQRKLQAVITNAKIIAAGEQHGQNFAEFVWSVVGQHPLNHHCQTANDVPKTIPKAVEFSQKLKQVGFQFVGPVTIYSFFQAAGLVNDHESSCFRYQQLQTAR</sequence>
<feature type="binding site" evidence="1">
    <location>
        <position position="179"/>
    </location>
    <ligand>
        <name>Zn(2+)</name>
        <dbReference type="ChEBI" id="CHEBI:29105"/>
    </ligand>
</feature>
<dbReference type="PANTHER" id="PTHR30037">
    <property type="entry name" value="DNA-3-METHYLADENINE GLYCOSYLASE 1"/>
    <property type="match status" value="1"/>
</dbReference>
<dbReference type="GO" id="GO:0008725">
    <property type="term" value="F:DNA-3-methyladenine glycosylase activity"/>
    <property type="evidence" value="ECO:0007669"/>
    <property type="project" value="InterPro"/>
</dbReference>
<organism evidence="2 3">
    <name type="scientific">Fructilactobacillus florum 8D</name>
    <dbReference type="NCBI Taxonomy" id="1221538"/>
    <lineage>
        <taxon>Bacteria</taxon>
        <taxon>Bacillati</taxon>
        <taxon>Bacillota</taxon>
        <taxon>Bacilli</taxon>
        <taxon>Lactobacillales</taxon>
        <taxon>Lactobacillaceae</taxon>
        <taxon>Fructilactobacillus</taxon>
    </lineage>
</organism>
<keyword evidence="1" id="KW-0862">Zinc</keyword>
<dbReference type="InterPro" id="IPR052891">
    <property type="entry name" value="DNA-3mA_glycosylase"/>
</dbReference>
<reference evidence="2 3" key="1">
    <citation type="submission" date="2012-08" db="EMBL/GenBank/DDBJ databases">
        <title>Genome sequencing of Lactobacillus florum 8D.</title>
        <authorList>
            <person name="Kim E.B."/>
            <person name="Marco M.L."/>
        </authorList>
    </citation>
    <scope>NUCLEOTIDE SEQUENCE [LARGE SCALE GENOMIC DNA]</scope>
    <source>
        <strain evidence="2 3">8D</strain>
    </source>
</reference>
<feature type="binding site" evidence="1">
    <location>
        <position position="18"/>
    </location>
    <ligand>
        <name>Zn(2+)</name>
        <dbReference type="ChEBI" id="CHEBI:29105"/>
    </ligand>
</feature>
<name>W9EGH8_9LACO</name>
<dbReference type="PANTHER" id="PTHR30037:SF4">
    <property type="entry name" value="DNA-3-METHYLADENINE GLYCOSYLASE I"/>
    <property type="match status" value="1"/>
</dbReference>
<protein>
    <submittedName>
        <fullName evidence="2">DNA-3-methyladenine glycosylase</fullName>
    </submittedName>
</protein>
<feature type="binding site" evidence="1">
    <location>
        <position position="175"/>
    </location>
    <ligand>
        <name>Zn(2+)</name>
        <dbReference type="ChEBI" id="CHEBI:29105"/>
    </ligand>
</feature>
<dbReference type="InterPro" id="IPR005019">
    <property type="entry name" value="Adenine_glyco"/>
</dbReference>
<keyword evidence="1" id="KW-0479">Metal-binding</keyword>
<evidence type="ECO:0000256" key="1">
    <source>
        <dbReference type="PIRSR" id="PIRSR605019-1"/>
    </source>
</evidence>
<keyword evidence="3" id="KW-1185">Reference proteome</keyword>
<comment type="caution">
    <text evidence="2">The sequence shown here is derived from an EMBL/GenBank/DDBJ whole genome shotgun (WGS) entry which is preliminary data.</text>
</comment>
<evidence type="ECO:0000313" key="2">
    <source>
        <dbReference type="EMBL" id="ETO40095.1"/>
    </source>
</evidence>
<dbReference type="Pfam" id="PF03352">
    <property type="entry name" value="Adenine_glyco"/>
    <property type="match status" value="1"/>
</dbReference>
<gene>
    <name evidence="2" type="ORF">B808_999</name>
</gene>
<dbReference type="AlphaFoldDB" id="W9EGH8"/>
<feature type="binding site" evidence="1">
    <location>
        <position position="4"/>
    </location>
    <ligand>
        <name>Zn(2+)</name>
        <dbReference type="ChEBI" id="CHEBI:29105"/>
    </ligand>
</feature>
<dbReference type="GO" id="GO:0046872">
    <property type="term" value="F:metal ion binding"/>
    <property type="evidence" value="ECO:0007669"/>
    <property type="project" value="UniProtKB-KW"/>
</dbReference>
<dbReference type="GO" id="GO:0006284">
    <property type="term" value="P:base-excision repair"/>
    <property type="evidence" value="ECO:0007669"/>
    <property type="project" value="InterPro"/>
</dbReference>
<accession>W9EGH8</accession>
<dbReference type="Gene3D" id="1.10.340.30">
    <property type="entry name" value="Hypothetical protein, domain 2"/>
    <property type="match status" value="1"/>
</dbReference>
<evidence type="ECO:0000313" key="3">
    <source>
        <dbReference type="Proteomes" id="UP000019474"/>
    </source>
</evidence>